<organism evidence="6 7">
    <name type="scientific">Paramixta manurensis</name>
    <dbReference type="NCBI Taxonomy" id="2740817"/>
    <lineage>
        <taxon>Bacteria</taxon>
        <taxon>Pseudomonadati</taxon>
        <taxon>Pseudomonadota</taxon>
        <taxon>Gammaproteobacteria</taxon>
        <taxon>Enterobacterales</taxon>
        <taxon>Erwiniaceae</taxon>
        <taxon>Paramixta</taxon>
    </lineage>
</organism>
<reference evidence="6 7" key="1">
    <citation type="submission" date="2020-06" db="EMBL/GenBank/DDBJ databases">
        <title>Genome sequence of Paramixta manurensis strain PD-1.</title>
        <authorList>
            <person name="Lee C.W."/>
            <person name="Kim J."/>
        </authorList>
    </citation>
    <scope>NUCLEOTIDE SEQUENCE [LARGE SCALE GENOMIC DNA]</scope>
    <source>
        <strain evidence="6 7">PD-1</strain>
    </source>
</reference>
<dbReference type="SUPFAM" id="SSF46785">
    <property type="entry name" value="Winged helix' DNA-binding domain"/>
    <property type="match status" value="1"/>
</dbReference>
<dbReference type="InterPro" id="IPR000847">
    <property type="entry name" value="LysR_HTH_N"/>
</dbReference>
<dbReference type="EMBL" id="CP054212">
    <property type="protein sequence ID" value="QKJ88455.1"/>
    <property type="molecule type" value="Genomic_DNA"/>
</dbReference>
<dbReference type="Proteomes" id="UP000505325">
    <property type="component" value="Chromosome"/>
</dbReference>
<dbReference type="RefSeq" id="WP_173635311.1">
    <property type="nucleotide sequence ID" value="NZ_CP054212.1"/>
</dbReference>
<gene>
    <name evidence="6" type="ORF">PMPD1_3538</name>
</gene>
<evidence type="ECO:0000256" key="1">
    <source>
        <dbReference type="ARBA" id="ARBA00009437"/>
    </source>
</evidence>
<comment type="similarity">
    <text evidence="1">Belongs to the LysR transcriptional regulatory family.</text>
</comment>
<dbReference type="InterPro" id="IPR005119">
    <property type="entry name" value="LysR_subst-bd"/>
</dbReference>
<keyword evidence="4" id="KW-0804">Transcription</keyword>
<dbReference type="GO" id="GO:0043565">
    <property type="term" value="F:sequence-specific DNA binding"/>
    <property type="evidence" value="ECO:0007669"/>
    <property type="project" value="TreeGrafter"/>
</dbReference>
<evidence type="ECO:0000259" key="5">
    <source>
        <dbReference type="PROSITE" id="PS50931"/>
    </source>
</evidence>
<keyword evidence="3" id="KW-0238">DNA-binding</keyword>
<dbReference type="CDD" id="cd08422">
    <property type="entry name" value="PBP2_CrgA_like"/>
    <property type="match status" value="1"/>
</dbReference>
<keyword evidence="7" id="KW-1185">Reference proteome</keyword>
<name>A0A6M8UCV6_9GAMM</name>
<dbReference type="SUPFAM" id="SSF53850">
    <property type="entry name" value="Periplasmic binding protein-like II"/>
    <property type="match status" value="1"/>
</dbReference>
<dbReference type="GO" id="GO:0003700">
    <property type="term" value="F:DNA-binding transcription factor activity"/>
    <property type="evidence" value="ECO:0007669"/>
    <property type="project" value="InterPro"/>
</dbReference>
<dbReference type="Gene3D" id="3.40.190.290">
    <property type="match status" value="1"/>
</dbReference>
<dbReference type="PANTHER" id="PTHR30537">
    <property type="entry name" value="HTH-TYPE TRANSCRIPTIONAL REGULATOR"/>
    <property type="match status" value="1"/>
</dbReference>
<feature type="domain" description="HTH lysR-type" evidence="5">
    <location>
        <begin position="1"/>
        <end position="59"/>
    </location>
</feature>
<evidence type="ECO:0000256" key="4">
    <source>
        <dbReference type="ARBA" id="ARBA00023163"/>
    </source>
</evidence>
<evidence type="ECO:0000313" key="7">
    <source>
        <dbReference type="Proteomes" id="UP000505325"/>
    </source>
</evidence>
<protein>
    <submittedName>
        <fullName evidence="6">LysR family transcriptional regulator</fullName>
    </submittedName>
</protein>
<evidence type="ECO:0000313" key="6">
    <source>
        <dbReference type="EMBL" id="QKJ88455.1"/>
    </source>
</evidence>
<dbReference type="InterPro" id="IPR036390">
    <property type="entry name" value="WH_DNA-bd_sf"/>
</dbReference>
<dbReference type="Pfam" id="PF03466">
    <property type="entry name" value="LysR_substrate"/>
    <property type="match status" value="1"/>
</dbReference>
<evidence type="ECO:0000256" key="3">
    <source>
        <dbReference type="ARBA" id="ARBA00023125"/>
    </source>
</evidence>
<dbReference type="AlphaFoldDB" id="A0A6M8UCV6"/>
<sequence>MDRLIASKVFVTIVERKSLSAAAEALMMSRGMVTRYLAQMEEWAGARLLHRTTRRLSLTAPGERALARCRDLLALAEEIEQDQLHHSQELTGVLRVSCSFSLAWSAISVALTEFQQRHPGVQIDMQISNQRINLVEERIDLALRIASELEPNLIARPLGVCRSVLCASPAWVAQHGQPLSPDDLRHHNCLTYSNFGKSLWHFTRDEWQTAVAVSGNLSANDSFFLLSATLTGAGISMQPLHSAAEWLARGELVPILPEYQLDNMGIYGIYSSRRQLLPALRALIDFLADWFANSPQWQALC</sequence>
<dbReference type="KEGG" id="pmak:PMPD1_3538"/>
<dbReference type="PROSITE" id="PS50931">
    <property type="entry name" value="HTH_LYSR"/>
    <property type="match status" value="1"/>
</dbReference>
<dbReference type="InterPro" id="IPR036388">
    <property type="entry name" value="WH-like_DNA-bd_sf"/>
</dbReference>
<dbReference type="Gene3D" id="1.10.10.10">
    <property type="entry name" value="Winged helix-like DNA-binding domain superfamily/Winged helix DNA-binding domain"/>
    <property type="match status" value="1"/>
</dbReference>
<dbReference type="FunFam" id="3.40.190.290:FF:000001">
    <property type="entry name" value="Transcriptional regulator, LysR family"/>
    <property type="match status" value="1"/>
</dbReference>
<keyword evidence="2" id="KW-0805">Transcription regulation</keyword>
<proteinExistence type="inferred from homology"/>
<dbReference type="Pfam" id="PF00126">
    <property type="entry name" value="HTH_1"/>
    <property type="match status" value="1"/>
</dbReference>
<dbReference type="PANTHER" id="PTHR30537:SF35">
    <property type="entry name" value="TRANSCRIPTIONAL REGULATORY PROTEIN"/>
    <property type="match status" value="1"/>
</dbReference>
<dbReference type="InterPro" id="IPR058163">
    <property type="entry name" value="LysR-type_TF_proteobact-type"/>
</dbReference>
<dbReference type="GO" id="GO:0006351">
    <property type="term" value="P:DNA-templated transcription"/>
    <property type="evidence" value="ECO:0007669"/>
    <property type="project" value="TreeGrafter"/>
</dbReference>
<evidence type="ECO:0000256" key="2">
    <source>
        <dbReference type="ARBA" id="ARBA00023015"/>
    </source>
</evidence>
<accession>A0A6M8UCV6</accession>